<sequence length="80" mass="9297">MKLVLMNNQRGTSSYFSNNLSQKRFEKTNQITLFSYIPKGNKITTNRGTKSRWIIKKPLIGIPSRNKIIIVNRGTQRLML</sequence>
<dbReference type="STRING" id="1229909.NSED_09035"/>
<keyword evidence="2" id="KW-1185">Reference proteome</keyword>
<dbReference type="Proteomes" id="UP000006100">
    <property type="component" value="Chromosome"/>
</dbReference>
<dbReference type="HOGENOM" id="CLU_2581211_0_0_2"/>
<dbReference type="EMBL" id="CP003843">
    <property type="protein sequence ID" value="AFS83597.1"/>
    <property type="molecule type" value="Genomic_DNA"/>
</dbReference>
<evidence type="ECO:0000313" key="1">
    <source>
        <dbReference type="EMBL" id="AFS83597.1"/>
    </source>
</evidence>
<evidence type="ECO:0000313" key="2">
    <source>
        <dbReference type="Proteomes" id="UP000006100"/>
    </source>
</evidence>
<proteinExistence type="predicted"/>
<accession>K0BEV0</accession>
<protein>
    <submittedName>
        <fullName evidence="1">Uncharacterized protein</fullName>
    </submittedName>
</protein>
<reference evidence="1 2" key="1">
    <citation type="journal article" date="2012" name="J. Bacteriol.">
        <title>Draft Genome Sequence of an Ammonia-Oxidizing Archaeon, "Candidatus Nitrosopumilus sediminis" AR2, from Svalbard in the Arctic Circle.</title>
        <authorList>
            <person name="Park S.J."/>
            <person name="Kim J.G."/>
            <person name="Jung M.Y."/>
            <person name="Kim S.J."/>
            <person name="Cha I.T."/>
            <person name="Ghai R."/>
            <person name="Martin-Cuadrado A.B."/>
            <person name="Rodriguez-Valera F."/>
            <person name="Rhee S.K."/>
        </authorList>
    </citation>
    <scope>NUCLEOTIDE SEQUENCE [LARGE SCALE GENOMIC DNA]</scope>
    <source>
        <strain evidence="1 2">AR2</strain>
    </source>
</reference>
<organism evidence="1 2">
    <name type="scientific">Candidatus Nitrosopumilus sediminis</name>
    <dbReference type="NCBI Taxonomy" id="1229909"/>
    <lineage>
        <taxon>Archaea</taxon>
        <taxon>Nitrososphaerota</taxon>
        <taxon>Nitrososphaeria</taxon>
        <taxon>Nitrosopumilales</taxon>
        <taxon>Nitrosopumilaceae</taxon>
        <taxon>Nitrosopumilus</taxon>
    </lineage>
</organism>
<dbReference type="KEGG" id="nir:NSED_09035"/>
<gene>
    <name evidence="1" type="ORF">NSED_09035</name>
</gene>
<name>K0BEV0_9ARCH</name>
<dbReference type="AlphaFoldDB" id="K0BEV0"/>